<evidence type="ECO:0000313" key="2">
    <source>
        <dbReference type="EMBL" id="RDY21623.1"/>
    </source>
</evidence>
<organism evidence="2 3">
    <name type="scientific">Criibacterium bergeronii</name>
    <dbReference type="NCBI Taxonomy" id="1871336"/>
    <lineage>
        <taxon>Bacteria</taxon>
        <taxon>Bacillati</taxon>
        <taxon>Bacillota</taxon>
        <taxon>Clostridia</taxon>
        <taxon>Peptostreptococcales</taxon>
        <taxon>Filifactoraceae</taxon>
        <taxon>Criibacterium</taxon>
    </lineage>
</organism>
<keyword evidence="3" id="KW-1185">Reference proteome</keyword>
<feature type="transmembrane region" description="Helical" evidence="1">
    <location>
        <begin position="45"/>
        <end position="63"/>
    </location>
</feature>
<accession>A0A371IM98</accession>
<gene>
    <name evidence="2" type="ORF">BBG48_003320</name>
</gene>
<comment type="caution">
    <text evidence="2">The sequence shown here is derived from an EMBL/GenBank/DDBJ whole genome shotgun (WGS) entry which is preliminary data.</text>
</comment>
<dbReference type="AlphaFoldDB" id="A0A371IM98"/>
<evidence type="ECO:0000313" key="3">
    <source>
        <dbReference type="Proteomes" id="UP000093352"/>
    </source>
</evidence>
<sequence length="231" mass="26327">MISKNVKLIIKNTCKEKELITSLLSLFWMIGIFITSINMPVTRGFLSMPLYYAISYGLIVYNLNAKNISLHLSCGATRNEINQANTLMTAIFLLAEILYILLSLSIGYKLFPDKDTIKGFFSLASNLFFTNALVLFLYTLFLLIVKKVNKSRNLQMKDFSNKFAVFTIFIVYISYFIFVSFIDDNTKVAIISSHVLNPNGFTTIVNFILTLGMIFFNHKVNSCIIKDTDFC</sequence>
<reference evidence="2 3" key="1">
    <citation type="journal article" date="2016" name="Genome Announc.">
        <title>Draft Genome Sequence of Criibacterium bergeronii gen. nov., sp. nov., Strain CCRI-22567T, Isolated from a Vaginal Sample from a Woman with Bacterial Vaginosis.</title>
        <authorList>
            <person name="Maheux A.F."/>
            <person name="Berube E."/>
            <person name="Boudreau D.K."/>
            <person name="Raymond F."/>
            <person name="Corbeil J."/>
            <person name="Roy P.H."/>
            <person name="Boissinot M."/>
            <person name="Omar R.F."/>
        </authorList>
    </citation>
    <scope>NUCLEOTIDE SEQUENCE [LARGE SCALE GENOMIC DNA]</scope>
    <source>
        <strain evidence="2 3">CCRI-22567</strain>
    </source>
</reference>
<feature type="transmembrane region" description="Helical" evidence="1">
    <location>
        <begin position="84"/>
        <end position="108"/>
    </location>
</feature>
<keyword evidence="1" id="KW-0472">Membrane</keyword>
<name>A0A371IM98_9FIRM</name>
<keyword evidence="1" id="KW-0812">Transmembrane</keyword>
<dbReference type="EMBL" id="MBEW02000005">
    <property type="protein sequence ID" value="RDY21623.1"/>
    <property type="molecule type" value="Genomic_DNA"/>
</dbReference>
<dbReference type="RefSeq" id="WP_068911910.1">
    <property type="nucleotide sequence ID" value="NZ_MBEW02000005.1"/>
</dbReference>
<dbReference type="Proteomes" id="UP000093352">
    <property type="component" value="Unassembled WGS sequence"/>
</dbReference>
<evidence type="ECO:0000256" key="1">
    <source>
        <dbReference type="SAM" id="Phobius"/>
    </source>
</evidence>
<feature type="transmembrane region" description="Helical" evidence="1">
    <location>
        <begin position="194"/>
        <end position="216"/>
    </location>
</feature>
<proteinExistence type="predicted"/>
<feature type="transmembrane region" description="Helical" evidence="1">
    <location>
        <begin position="120"/>
        <end position="143"/>
    </location>
</feature>
<protein>
    <submittedName>
        <fullName evidence="2">Uncharacterized protein</fullName>
    </submittedName>
</protein>
<keyword evidence="1" id="KW-1133">Transmembrane helix</keyword>
<dbReference type="STRING" id="1871336.BBG48_05885"/>
<feature type="transmembrane region" description="Helical" evidence="1">
    <location>
        <begin position="20"/>
        <end position="39"/>
    </location>
</feature>
<feature type="transmembrane region" description="Helical" evidence="1">
    <location>
        <begin position="163"/>
        <end position="182"/>
    </location>
</feature>